<keyword evidence="8" id="KW-0576">Peroxisome</keyword>
<dbReference type="Proteomes" id="UP001306508">
    <property type="component" value="Unassembled WGS sequence"/>
</dbReference>
<dbReference type="PANTHER" id="PTHR43853:SF8">
    <property type="entry name" value="3-KETOACYL-COA THIOLASE, PEROXISOMAL"/>
    <property type="match status" value="1"/>
</dbReference>
<evidence type="ECO:0000256" key="5">
    <source>
        <dbReference type="ARBA" id="ARBA00022832"/>
    </source>
</evidence>
<dbReference type="GO" id="GO:0005777">
    <property type="term" value="C:peroxisome"/>
    <property type="evidence" value="ECO:0007669"/>
    <property type="project" value="UniProtKB-SubCell"/>
</dbReference>
<feature type="domain" description="Thiolase N-terminal" evidence="15">
    <location>
        <begin position="33"/>
        <end position="295"/>
    </location>
</feature>
<dbReference type="Gene3D" id="3.40.47.10">
    <property type="match status" value="2"/>
</dbReference>
<accession>A0AAN7ZSZ1</accession>
<evidence type="ECO:0000256" key="6">
    <source>
        <dbReference type="ARBA" id="ARBA00022946"/>
    </source>
</evidence>
<dbReference type="AlphaFoldDB" id="A0AAN7ZSZ1"/>
<evidence type="ECO:0000313" key="18">
    <source>
        <dbReference type="Proteomes" id="UP001306508"/>
    </source>
</evidence>
<keyword evidence="5" id="KW-0276">Fatty acid metabolism</keyword>
<dbReference type="GO" id="GO:0006635">
    <property type="term" value="P:fatty acid beta-oxidation"/>
    <property type="evidence" value="ECO:0007669"/>
    <property type="project" value="TreeGrafter"/>
</dbReference>
<feature type="region of interest" description="Disordered" evidence="14">
    <location>
        <begin position="226"/>
        <end position="257"/>
    </location>
</feature>
<gene>
    <name evidence="17" type="ORF">RI543_001114</name>
</gene>
<keyword evidence="7" id="KW-0443">Lipid metabolism</keyword>
<reference evidence="18" key="1">
    <citation type="submission" date="2023-07" db="EMBL/GenBank/DDBJ databases">
        <title>A draft genome of Kazachstania heterogenica Y-27499.</title>
        <authorList>
            <person name="Donic C."/>
            <person name="Kralova J.S."/>
            <person name="Fidel L."/>
            <person name="Ben-Dor S."/>
            <person name="Jung S."/>
        </authorList>
    </citation>
    <scope>NUCLEOTIDE SEQUENCE [LARGE SCALE GENOMIC DNA]</scope>
    <source>
        <strain evidence="18">Y27499</strain>
    </source>
</reference>
<protein>
    <recommendedName>
        <fullName evidence="10">acetyl-CoA C-acyltransferase</fullName>
        <ecNumber evidence="10">2.3.1.16</ecNumber>
    </recommendedName>
</protein>
<feature type="active site" description="Proton acceptor" evidence="12">
    <location>
        <position position="409"/>
    </location>
</feature>
<dbReference type="PROSITE" id="PS00737">
    <property type="entry name" value="THIOLASE_2"/>
    <property type="match status" value="1"/>
</dbReference>
<dbReference type="GO" id="GO:0010124">
    <property type="term" value="P:phenylacetate catabolic process"/>
    <property type="evidence" value="ECO:0007669"/>
    <property type="project" value="TreeGrafter"/>
</dbReference>
<dbReference type="InterPro" id="IPR020617">
    <property type="entry name" value="Thiolase_C"/>
</dbReference>
<dbReference type="CDD" id="cd00751">
    <property type="entry name" value="thiolase"/>
    <property type="match status" value="1"/>
</dbReference>
<comment type="subcellular location">
    <subcellularLocation>
        <location evidence="1">Peroxisome</location>
    </subcellularLocation>
</comment>
<dbReference type="EC" id="2.3.1.16" evidence="10"/>
<evidence type="ECO:0000256" key="14">
    <source>
        <dbReference type="SAM" id="MobiDB-lite"/>
    </source>
</evidence>
<feature type="active site" description="Proton acceptor" evidence="12">
    <location>
        <position position="381"/>
    </location>
</feature>
<feature type="compositionally biased region" description="Basic and acidic residues" evidence="14">
    <location>
        <begin position="238"/>
        <end position="251"/>
    </location>
</feature>
<dbReference type="InterPro" id="IPR020610">
    <property type="entry name" value="Thiolase_AS"/>
</dbReference>
<dbReference type="EMBL" id="JAWIZZ010000036">
    <property type="protein sequence ID" value="KAK5781274.1"/>
    <property type="molecule type" value="Genomic_DNA"/>
</dbReference>
<evidence type="ECO:0000256" key="11">
    <source>
        <dbReference type="ARBA" id="ARBA00047605"/>
    </source>
</evidence>
<dbReference type="InterPro" id="IPR050215">
    <property type="entry name" value="Thiolase-like_sf_Thiolase"/>
</dbReference>
<dbReference type="Pfam" id="PF00108">
    <property type="entry name" value="Thiolase_N"/>
    <property type="match status" value="1"/>
</dbReference>
<name>A0AAN7ZSZ1_9SACH</name>
<feature type="active site" description="Acyl-thioester intermediate" evidence="12">
    <location>
        <position position="122"/>
    </location>
</feature>
<evidence type="ECO:0000313" key="17">
    <source>
        <dbReference type="EMBL" id="KAK5781274.1"/>
    </source>
</evidence>
<evidence type="ECO:0000256" key="3">
    <source>
        <dbReference type="ARBA" id="ARBA00010982"/>
    </source>
</evidence>
<evidence type="ECO:0000256" key="7">
    <source>
        <dbReference type="ARBA" id="ARBA00023098"/>
    </source>
</evidence>
<dbReference type="PROSITE" id="PS00098">
    <property type="entry name" value="THIOLASE_1"/>
    <property type="match status" value="1"/>
</dbReference>
<feature type="domain" description="Thiolase C-terminal" evidence="16">
    <location>
        <begin position="304"/>
        <end position="421"/>
    </location>
</feature>
<comment type="caution">
    <text evidence="17">The sequence shown here is derived from an EMBL/GenBank/DDBJ whole genome shotgun (WGS) entry which is preliminary data.</text>
</comment>
<dbReference type="InterPro" id="IPR020616">
    <property type="entry name" value="Thiolase_N"/>
</dbReference>
<dbReference type="PROSITE" id="PS00099">
    <property type="entry name" value="THIOLASE_3"/>
    <property type="match status" value="1"/>
</dbReference>
<keyword evidence="4 13" id="KW-0808">Transferase</keyword>
<proteinExistence type="inferred from homology"/>
<keyword evidence="6" id="KW-0809">Transit peptide</keyword>
<evidence type="ECO:0000256" key="12">
    <source>
        <dbReference type="PIRSR" id="PIRSR000429-1"/>
    </source>
</evidence>
<evidence type="ECO:0000259" key="16">
    <source>
        <dbReference type="Pfam" id="PF02803"/>
    </source>
</evidence>
<evidence type="ECO:0000256" key="10">
    <source>
        <dbReference type="ARBA" id="ARBA00024073"/>
    </source>
</evidence>
<sequence length="423" mass="45662">MTQRLNNIKEHLQNSLFEEPSIKQVKSKHPHDVVIVSAHRTAIAGGFKGSLKDVNTDYILLQFLLQFIQHLPETLQNDLKQIQDITCGNVLNVGAGATEHRAAALAAGFPYDIPFNSINRQCSSGLTAVNDIANKILTGQIDCGLALGCESMSKNYKNINALGDISDSLKANPMARKCLIPMGFTNENIAKQWGIDREIQDKFAAESYQKAQVALDNSLFKNEILPIPLPSEDDENETEKNTKWFSKDEGPRPNVTKDSLSILKPAFIKDKGTTTAGNSSQVSDGAAGVLLMRRSLANKLGIPILGKYIAFQCVGVPPEVMGVGPAFAIPKVLEQVKLSINDIDVFEINEAFAAQCVFCINKLKIPMEKVNPRGGSIALGHPLGCTGARQVATILNEMATGQIGVVSMCIGTGMGAAAIFVKE</sequence>
<evidence type="ECO:0000259" key="15">
    <source>
        <dbReference type="Pfam" id="PF00108"/>
    </source>
</evidence>
<evidence type="ECO:0000256" key="2">
    <source>
        <dbReference type="ARBA" id="ARBA00004872"/>
    </source>
</evidence>
<dbReference type="PIRSF" id="PIRSF000429">
    <property type="entry name" value="Ac-CoA_Ac_transf"/>
    <property type="match status" value="1"/>
</dbReference>
<comment type="catalytic activity">
    <reaction evidence="11">
        <text>an acyl-CoA + acetyl-CoA = a 3-oxoacyl-CoA + CoA</text>
        <dbReference type="Rhea" id="RHEA:21564"/>
        <dbReference type="ChEBI" id="CHEBI:57287"/>
        <dbReference type="ChEBI" id="CHEBI:57288"/>
        <dbReference type="ChEBI" id="CHEBI:58342"/>
        <dbReference type="ChEBI" id="CHEBI:90726"/>
        <dbReference type="EC" id="2.3.1.16"/>
    </reaction>
</comment>
<keyword evidence="18" id="KW-1185">Reference proteome</keyword>
<organism evidence="17 18">
    <name type="scientific">Arxiozyma heterogenica</name>
    <dbReference type="NCBI Taxonomy" id="278026"/>
    <lineage>
        <taxon>Eukaryota</taxon>
        <taxon>Fungi</taxon>
        <taxon>Dikarya</taxon>
        <taxon>Ascomycota</taxon>
        <taxon>Saccharomycotina</taxon>
        <taxon>Saccharomycetes</taxon>
        <taxon>Saccharomycetales</taxon>
        <taxon>Saccharomycetaceae</taxon>
        <taxon>Arxiozyma</taxon>
    </lineage>
</organism>
<dbReference type="InterPro" id="IPR020613">
    <property type="entry name" value="Thiolase_CS"/>
</dbReference>
<dbReference type="InterPro" id="IPR020615">
    <property type="entry name" value="Thiolase_acyl_enz_int_AS"/>
</dbReference>
<evidence type="ECO:0000256" key="4">
    <source>
        <dbReference type="ARBA" id="ARBA00022679"/>
    </source>
</evidence>
<dbReference type="NCBIfam" id="TIGR01930">
    <property type="entry name" value="AcCoA-C-Actrans"/>
    <property type="match status" value="1"/>
</dbReference>
<dbReference type="PANTHER" id="PTHR43853">
    <property type="entry name" value="3-KETOACYL-COA THIOLASE, PEROXISOMAL"/>
    <property type="match status" value="1"/>
</dbReference>
<keyword evidence="9 13" id="KW-0012">Acyltransferase</keyword>
<comment type="pathway">
    <text evidence="2">Lipid metabolism; fatty acid metabolism.</text>
</comment>
<evidence type="ECO:0000256" key="9">
    <source>
        <dbReference type="ARBA" id="ARBA00023315"/>
    </source>
</evidence>
<comment type="similarity">
    <text evidence="3 13">Belongs to the thiolase-like superfamily. Thiolase family.</text>
</comment>
<dbReference type="InterPro" id="IPR002155">
    <property type="entry name" value="Thiolase"/>
</dbReference>
<dbReference type="SUPFAM" id="SSF53901">
    <property type="entry name" value="Thiolase-like"/>
    <property type="match status" value="2"/>
</dbReference>
<evidence type="ECO:0000256" key="8">
    <source>
        <dbReference type="ARBA" id="ARBA00023140"/>
    </source>
</evidence>
<evidence type="ECO:0000256" key="13">
    <source>
        <dbReference type="RuleBase" id="RU003557"/>
    </source>
</evidence>
<dbReference type="GO" id="GO:0003988">
    <property type="term" value="F:acetyl-CoA C-acyltransferase activity"/>
    <property type="evidence" value="ECO:0007669"/>
    <property type="project" value="UniProtKB-EC"/>
</dbReference>
<dbReference type="InterPro" id="IPR016039">
    <property type="entry name" value="Thiolase-like"/>
</dbReference>
<dbReference type="Pfam" id="PF02803">
    <property type="entry name" value="Thiolase_C"/>
    <property type="match status" value="1"/>
</dbReference>
<evidence type="ECO:0000256" key="1">
    <source>
        <dbReference type="ARBA" id="ARBA00004275"/>
    </source>
</evidence>